<evidence type="ECO:0008006" key="3">
    <source>
        <dbReference type="Google" id="ProtNLM"/>
    </source>
</evidence>
<dbReference type="CDD" id="cd09275">
    <property type="entry name" value="RNase_HI_RT_DIRS1"/>
    <property type="match status" value="1"/>
</dbReference>
<name>A0ABD2WRE4_9HYME</name>
<dbReference type="InterPro" id="IPR052055">
    <property type="entry name" value="Hepadnavirus_pol/RT"/>
</dbReference>
<protein>
    <recommendedName>
        <fullName evidence="3">RNase H type-1 domain-containing protein</fullName>
    </recommendedName>
</protein>
<dbReference type="AlphaFoldDB" id="A0ABD2WRE4"/>
<dbReference type="EMBL" id="JBJJXI010000080">
    <property type="protein sequence ID" value="KAL3395601.1"/>
    <property type="molecule type" value="Genomic_DNA"/>
</dbReference>
<keyword evidence="2" id="KW-1185">Reference proteome</keyword>
<dbReference type="SUPFAM" id="SSF53098">
    <property type="entry name" value="Ribonuclease H-like"/>
    <property type="match status" value="1"/>
</dbReference>
<accession>A0ABD2WRE4</accession>
<organism evidence="1 2">
    <name type="scientific">Trichogramma kaykai</name>
    <dbReference type="NCBI Taxonomy" id="54128"/>
    <lineage>
        <taxon>Eukaryota</taxon>
        <taxon>Metazoa</taxon>
        <taxon>Ecdysozoa</taxon>
        <taxon>Arthropoda</taxon>
        <taxon>Hexapoda</taxon>
        <taxon>Insecta</taxon>
        <taxon>Pterygota</taxon>
        <taxon>Neoptera</taxon>
        <taxon>Endopterygota</taxon>
        <taxon>Hymenoptera</taxon>
        <taxon>Apocrita</taxon>
        <taxon>Proctotrupomorpha</taxon>
        <taxon>Chalcidoidea</taxon>
        <taxon>Trichogrammatidae</taxon>
        <taxon>Trichogramma</taxon>
    </lineage>
</organism>
<comment type="caution">
    <text evidence="1">The sequence shown here is derived from an EMBL/GenBank/DDBJ whole genome shotgun (WGS) entry which is preliminary data.</text>
</comment>
<dbReference type="Proteomes" id="UP001627154">
    <property type="component" value="Unassembled WGS sequence"/>
</dbReference>
<evidence type="ECO:0000313" key="2">
    <source>
        <dbReference type="Proteomes" id="UP001627154"/>
    </source>
</evidence>
<dbReference type="PANTHER" id="PTHR33050:SF7">
    <property type="entry name" value="RIBONUCLEASE H"/>
    <property type="match status" value="1"/>
</dbReference>
<gene>
    <name evidence="1" type="ORF">TKK_010412</name>
</gene>
<dbReference type="PANTHER" id="PTHR33050">
    <property type="entry name" value="REVERSE TRANSCRIPTASE DOMAIN-CONTAINING PROTEIN"/>
    <property type="match status" value="1"/>
</dbReference>
<evidence type="ECO:0000313" key="1">
    <source>
        <dbReference type="EMBL" id="KAL3395601.1"/>
    </source>
</evidence>
<sequence>MTLPASINEDLRWWNTVNLHKGNPIKNAVYELEIYSDASLTGWGAVCNGEKAHGHWTTLERELHINQLELIAAFFGLRAFAKDCKNCQILLHIDNTTAISYINRMGRVQFIHLNRVAREIWQWCERRNIWIHATYIASKDNVADIESRRLQDNTEFTLIKKAFSLVCNSFGYPEIDLFANRGNAKCKKYVSWHRDPDSIAIDAFTILWNKHFFYAFPPLSMIMKALQKIRAEKATGIMIVPEWPAQPWHPLFNKMLISKPVHLKAKQNLIFSSQYATFWERVTLVVGVLSGEHWN</sequence>
<proteinExistence type="predicted"/>
<reference evidence="1 2" key="1">
    <citation type="journal article" date="2024" name="bioRxiv">
        <title>A reference genome for Trichogramma kaykai: A tiny desert-dwelling parasitoid wasp with competing sex-ratio distorters.</title>
        <authorList>
            <person name="Culotta J."/>
            <person name="Lindsey A.R."/>
        </authorList>
    </citation>
    <scope>NUCLEOTIDE SEQUENCE [LARGE SCALE GENOMIC DNA]</scope>
    <source>
        <strain evidence="1 2">KSX58</strain>
    </source>
</reference>
<dbReference type="InterPro" id="IPR012337">
    <property type="entry name" value="RNaseH-like_sf"/>
</dbReference>